<dbReference type="Proteomes" id="UP001233999">
    <property type="component" value="Unassembled WGS sequence"/>
</dbReference>
<reference evidence="1" key="2">
    <citation type="submission" date="2023-05" db="EMBL/GenBank/DDBJ databases">
        <authorList>
            <person name="Fouks B."/>
        </authorList>
    </citation>
    <scope>NUCLEOTIDE SEQUENCE</scope>
    <source>
        <strain evidence="1">Stay&amp;Tobe</strain>
        <tissue evidence="1">Testes</tissue>
    </source>
</reference>
<dbReference type="EMBL" id="JASPKZ010000262">
    <property type="protein sequence ID" value="KAJ9600601.1"/>
    <property type="molecule type" value="Genomic_DNA"/>
</dbReference>
<comment type="caution">
    <text evidence="1">The sequence shown here is derived from an EMBL/GenBank/DDBJ whole genome shotgun (WGS) entry which is preliminary data.</text>
</comment>
<dbReference type="AlphaFoldDB" id="A0AAD8AL15"/>
<evidence type="ECO:0000313" key="2">
    <source>
        <dbReference type="Proteomes" id="UP001233999"/>
    </source>
</evidence>
<protein>
    <submittedName>
        <fullName evidence="1">Uncharacterized protein</fullName>
    </submittedName>
</protein>
<feature type="non-terminal residue" evidence="1">
    <location>
        <position position="55"/>
    </location>
</feature>
<feature type="non-terminal residue" evidence="1">
    <location>
        <position position="1"/>
    </location>
</feature>
<sequence length="55" mass="6279">GKKIVISNVSHKFSEKCHHSTITCLIYLTHATCQLLHLSRSINSVDFVRSFEADY</sequence>
<accession>A0AAD8AL15</accession>
<keyword evidence="2" id="KW-1185">Reference proteome</keyword>
<reference evidence="1" key="1">
    <citation type="journal article" date="2023" name="IScience">
        <title>Live-bearing cockroach genome reveals convergent evolutionary mechanisms linked to viviparity in insects and beyond.</title>
        <authorList>
            <person name="Fouks B."/>
            <person name="Harrison M.C."/>
            <person name="Mikhailova A.A."/>
            <person name="Marchal E."/>
            <person name="English S."/>
            <person name="Carruthers M."/>
            <person name="Jennings E.C."/>
            <person name="Chiamaka E.L."/>
            <person name="Frigard R.A."/>
            <person name="Pippel M."/>
            <person name="Attardo G.M."/>
            <person name="Benoit J.B."/>
            <person name="Bornberg-Bauer E."/>
            <person name="Tobe S.S."/>
        </authorList>
    </citation>
    <scope>NUCLEOTIDE SEQUENCE</scope>
    <source>
        <strain evidence="1">Stay&amp;Tobe</strain>
    </source>
</reference>
<name>A0AAD8AL15_DIPPU</name>
<proteinExistence type="predicted"/>
<gene>
    <name evidence="1" type="ORF">L9F63_026261</name>
</gene>
<organism evidence="1 2">
    <name type="scientific">Diploptera punctata</name>
    <name type="common">Pacific beetle cockroach</name>
    <dbReference type="NCBI Taxonomy" id="6984"/>
    <lineage>
        <taxon>Eukaryota</taxon>
        <taxon>Metazoa</taxon>
        <taxon>Ecdysozoa</taxon>
        <taxon>Arthropoda</taxon>
        <taxon>Hexapoda</taxon>
        <taxon>Insecta</taxon>
        <taxon>Pterygota</taxon>
        <taxon>Neoptera</taxon>
        <taxon>Polyneoptera</taxon>
        <taxon>Dictyoptera</taxon>
        <taxon>Blattodea</taxon>
        <taxon>Blaberoidea</taxon>
        <taxon>Blaberidae</taxon>
        <taxon>Diplopterinae</taxon>
        <taxon>Diploptera</taxon>
    </lineage>
</organism>
<evidence type="ECO:0000313" key="1">
    <source>
        <dbReference type="EMBL" id="KAJ9600601.1"/>
    </source>
</evidence>